<dbReference type="Gene3D" id="2.40.160.60">
    <property type="entry name" value="Outer membrane protein transport protein (OMPP1/FadL/TodX)"/>
    <property type="match status" value="1"/>
</dbReference>
<comment type="similarity">
    <text evidence="2">Belongs to the OmpP1/FadL family.</text>
</comment>
<dbReference type="SUPFAM" id="SSF56935">
    <property type="entry name" value="Porins"/>
    <property type="match status" value="1"/>
</dbReference>
<accession>A0ABT7XZV2</accession>
<dbReference type="EMBL" id="JAUEOZ010000001">
    <property type="protein sequence ID" value="MDN2481277.1"/>
    <property type="molecule type" value="Genomic_DNA"/>
</dbReference>
<keyword evidence="6" id="KW-0472">Membrane</keyword>
<reference evidence="8" key="1">
    <citation type="submission" date="2024-05" db="EMBL/GenBank/DDBJ databases">
        <title>Genome Sequences of Four Agar- Degrading Marine Bacteria.</title>
        <authorList>
            <person name="Phillips E.K."/>
            <person name="Shaffer J.C."/>
            <person name="Henson M.W."/>
            <person name="Temperton B."/>
            <person name="Thrash C.J."/>
            <person name="Martin M.O."/>
        </authorList>
    </citation>
    <scope>NUCLEOTIDE SEQUENCE</scope>
    <source>
        <strain evidence="8">EKP203</strain>
    </source>
</reference>
<evidence type="ECO:0000256" key="5">
    <source>
        <dbReference type="ARBA" id="ARBA00022729"/>
    </source>
</evidence>
<dbReference type="InterPro" id="IPR005017">
    <property type="entry name" value="OMPP1/FadL/TodX"/>
</dbReference>
<dbReference type="PANTHER" id="PTHR35093:SF8">
    <property type="entry name" value="OUTER MEMBRANE PROTEIN NMB0088-RELATED"/>
    <property type="match status" value="1"/>
</dbReference>
<keyword evidence="9" id="KW-1185">Reference proteome</keyword>
<keyword evidence="4" id="KW-0812">Transmembrane</keyword>
<evidence type="ECO:0000256" key="6">
    <source>
        <dbReference type="ARBA" id="ARBA00023136"/>
    </source>
</evidence>
<keyword evidence="5" id="KW-0732">Signal</keyword>
<evidence type="ECO:0000256" key="4">
    <source>
        <dbReference type="ARBA" id="ARBA00022692"/>
    </source>
</evidence>
<gene>
    <name evidence="8" type="ORF">QWJ08_07700</name>
</gene>
<evidence type="ECO:0000313" key="8">
    <source>
        <dbReference type="EMBL" id="MDN2481277.1"/>
    </source>
</evidence>
<dbReference type="Proteomes" id="UP001169719">
    <property type="component" value="Unassembled WGS sequence"/>
</dbReference>
<comment type="caution">
    <text evidence="8">The sequence shown here is derived from an EMBL/GenBank/DDBJ whole genome shotgun (WGS) entry which is preliminary data.</text>
</comment>
<evidence type="ECO:0000313" key="9">
    <source>
        <dbReference type="Proteomes" id="UP001169719"/>
    </source>
</evidence>
<evidence type="ECO:0000256" key="7">
    <source>
        <dbReference type="ARBA" id="ARBA00023237"/>
    </source>
</evidence>
<organism evidence="8 9">
    <name type="scientific">Vibrio agarivorans</name>
    <dbReference type="NCBI Taxonomy" id="153622"/>
    <lineage>
        <taxon>Bacteria</taxon>
        <taxon>Pseudomonadati</taxon>
        <taxon>Pseudomonadota</taxon>
        <taxon>Gammaproteobacteria</taxon>
        <taxon>Vibrionales</taxon>
        <taxon>Vibrionaceae</taxon>
        <taxon>Vibrio</taxon>
    </lineage>
</organism>
<dbReference type="PANTHER" id="PTHR35093">
    <property type="entry name" value="OUTER MEMBRANE PROTEIN NMB0088-RELATED"/>
    <property type="match status" value="1"/>
</dbReference>
<comment type="subcellular location">
    <subcellularLocation>
        <location evidence="1">Cell outer membrane</location>
        <topology evidence="1">Multi-pass membrane protein</topology>
    </subcellularLocation>
</comment>
<protein>
    <submittedName>
        <fullName evidence="8">Outer membrane protein transport protein</fullName>
    </submittedName>
</protein>
<evidence type="ECO:0000256" key="1">
    <source>
        <dbReference type="ARBA" id="ARBA00004571"/>
    </source>
</evidence>
<keyword evidence="3" id="KW-1134">Transmembrane beta strand</keyword>
<sequence length="370" mass="40674">MPSSKQFVVVSLFFIPNIIVSNVYATGLNFWESSTTNSALASANGAKAVDASILATAPSSMTQLTNTTLTANVTRYQVDTDYSIFGQESQYSKSDPIPAGFLVSPINENWSFGLAMYSRTAADISVPEIFFVDEVRVRPVVVSFAPSVAYQWGNVSIAMTVEYLYADYLFERNDCKIFGKCQWEETKGDTDGWSGAVSATWLVNDMLSIAATHRLESEFGDENIGFDLPSITSVYASVELIEGINWHSSYSLSRWKGKSIQYADYSDFIGLLKGSRHSNRYATSVEYRTGNLSFMAGVSLDQAIDAFGGDDVRYRLGAGYDFGQNLRVDVGGFVEKYATKELNEKLGSYIASVNVQNSGYGVSLGLTYQF</sequence>
<dbReference type="RefSeq" id="WP_289961407.1">
    <property type="nucleotide sequence ID" value="NZ_JAUEOZ010000001.1"/>
</dbReference>
<proteinExistence type="inferred from homology"/>
<dbReference type="Pfam" id="PF03349">
    <property type="entry name" value="Toluene_X"/>
    <property type="match status" value="1"/>
</dbReference>
<evidence type="ECO:0000256" key="3">
    <source>
        <dbReference type="ARBA" id="ARBA00022452"/>
    </source>
</evidence>
<name>A0ABT7XZV2_9VIBR</name>
<evidence type="ECO:0000256" key="2">
    <source>
        <dbReference type="ARBA" id="ARBA00008163"/>
    </source>
</evidence>
<keyword evidence="7" id="KW-0998">Cell outer membrane</keyword>